<dbReference type="InterPro" id="IPR014001">
    <property type="entry name" value="Helicase_ATP-bd"/>
</dbReference>
<keyword evidence="13" id="KW-1185">Reference proteome</keyword>
<dbReference type="InterPro" id="IPR011545">
    <property type="entry name" value="DEAD/DEAH_box_helicase_dom"/>
</dbReference>
<dbReference type="GO" id="GO:0004386">
    <property type="term" value="F:helicase activity"/>
    <property type="evidence" value="ECO:0007669"/>
    <property type="project" value="UniProtKB-KW"/>
</dbReference>
<dbReference type="GO" id="GO:0006281">
    <property type="term" value="P:DNA repair"/>
    <property type="evidence" value="ECO:0007669"/>
    <property type="project" value="UniProtKB-KW"/>
</dbReference>
<sequence length="860" mass="94491">MPALTLTAPSAGTAALLPDRFRQWFAARGWSPRDHQLALLAKARDDRSALLIAPTGAGKTLAGFLSSLVELSAPVQGRGAGSVISTGRGVQRSRGLHTLYISPLKALAVDIARNLEAPIAEMGLSIKVETRTGDTPVSRRQRQRRYPPDILLTTPEQLALLLSSDDAPFLFSSLKRIVLDELHALVTSKRGDLLSLGLARLWRLAPEMTAIGLSATVAEPESLARFLVPQRDGHSEAADIVVAGGAAAPVVEMLDTRERLPWAGHTARHALGEIYNLIKRNKTTLVFVNTRSQAEMLFQDLWRMNDDGLAIALHHGSLDVAQRRKVEDAMAAGKLRGVVCTSSLDLGVDWGDVDLVINIGAPKGSSRLMQRIGRANHRIDEASRAVLVPANRFEVLECRVAIDAIAENAQDTPPLRIGALDVLAQHVLGCACGEPFLSDELYSEVLTAAPYSGLTRSDFDDVVDFVATGGYALKTYERFARIKQDKANNPDSRWRVANPRVRQSYRLNVGTIVEDTMLKVRLVRSRGGGSGSTGALGRGGRMLGEIEEAFIEGLVIGDTFVFGGEVVRYEALAEDQVYVSRANDKDAKVPSYMGGKFPLSTYLAERVRKLLDDKRAWGGLPDQVRDWLSLQKDFSRVPGVRELLVETFPRGNKHYLVCYPFEGRLAHQTLGMLLTRRMERARVRPLGFVANEYALAVWGLGDMSFMIRQGKLDLNALFDPDMLGDDLEAWLAESALMKRTFRTCAVISGLIARRFTGEEKSRRQVLFSTDLIYDVLRKHQADHVLLRAARADAATGLLDLRRLGDMLARIQGRITHRELEHVSPLAVPVMLEIGRESVYGEASDELLAEAADELVKEATG</sequence>
<feature type="domain" description="Helicase ATP-binding" evidence="10">
    <location>
        <begin position="40"/>
        <end position="235"/>
    </location>
</feature>
<reference evidence="13" key="1">
    <citation type="submission" date="2016-10" db="EMBL/GenBank/DDBJ databases">
        <authorList>
            <person name="Varghese N."/>
            <person name="Submissions S."/>
        </authorList>
    </citation>
    <scope>NUCLEOTIDE SEQUENCE [LARGE SCALE GENOMIC DNA]</scope>
    <source>
        <strain evidence="13">GAS369</strain>
    </source>
</reference>
<dbReference type="AlphaFoldDB" id="A0A1H1Y4P7"/>
<keyword evidence="2" id="KW-0227">DNA damage</keyword>
<accession>A0A1H1Y4P7</accession>
<dbReference type="EMBL" id="LT629750">
    <property type="protein sequence ID" value="SDT16199.1"/>
    <property type="molecule type" value="Genomic_DNA"/>
</dbReference>
<gene>
    <name evidence="12" type="ORF">SAMN05444158_4622</name>
</gene>
<evidence type="ECO:0000256" key="1">
    <source>
        <dbReference type="ARBA" id="ARBA00022741"/>
    </source>
</evidence>
<keyword evidence="1" id="KW-0547">Nucleotide-binding</keyword>
<keyword evidence="6" id="KW-0238">DNA-binding</keyword>
<evidence type="ECO:0000256" key="9">
    <source>
        <dbReference type="ARBA" id="ARBA00093467"/>
    </source>
</evidence>
<evidence type="ECO:0000256" key="6">
    <source>
        <dbReference type="ARBA" id="ARBA00023125"/>
    </source>
</evidence>
<comment type="similarity">
    <text evidence="9">Belongs to the Lhr helicase family. Lhr-Core subfamily.</text>
</comment>
<keyword evidence="7" id="KW-0234">DNA repair</keyword>
<evidence type="ECO:0000256" key="3">
    <source>
        <dbReference type="ARBA" id="ARBA00022801"/>
    </source>
</evidence>
<feature type="domain" description="Helicase C-terminal" evidence="11">
    <location>
        <begin position="270"/>
        <end position="421"/>
    </location>
</feature>
<dbReference type="PIRSF" id="PIRSF037307">
    <property type="entry name" value="Lhr-like_helic_prd"/>
    <property type="match status" value="1"/>
</dbReference>
<keyword evidence="3" id="KW-0378">Hydrolase</keyword>
<dbReference type="Proteomes" id="UP000243904">
    <property type="component" value="Chromosome I"/>
</dbReference>
<protein>
    <submittedName>
        <fullName evidence="12">ATP dependent helicase, Lhr family</fullName>
    </submittedName>
</protein>
<evidence type="ECO:0000256" key="8">
    <source>
        <dbReference type="ARBA" id="ARBA00023235"/>
    </source>
</evidence>
<evidence type="ECO:0000313" key="12">
    <source>
        <dbReference type="EMBL" id="SDT16199.1"/>
    </source>
</evidence>
<evidence type="ECO:0000256" key="5">
    <source>
        <dbReference type="ARBA" id="ARBA00022840"/>
    </source>
</evidence>
<dbReference type="GO" id="GO:0003677">
    <property type="term" value="F:DNA binding"/>
    <property type="evidence" value="ECO:0007669"/>
    <property type="project" value="UniProtKB-KW"/>
</dbReference>
<dbReference type="Pfam" id="PF08494">
    <property type="entry name" value="DEAD_assoc"/>
    <property type="match status" value="1"/>
</dbReference>
<dbReference type="NCBIfam" id="TIGR04121">
    <property type="entry name" value="DEXH_lig_assoc"/>
    <property type="match status" value="1"/>
</dbReference>
<dbReference type="PANTHER" id="PTHR47962">
    <property type="entry name" value="ATP-DEPENDENT HELICASE LHR-RELATED-RELATED"/>
    <property type="match status" value="1"/>
</dbReference>
<proteinExistence type="inferred from homology"/>
<dbReference type="InterPro" id="IPR001650">
    <property type="entry name" value="Helicase_C-like"/>
</dbReference>
<evidence type="ECO:0000256" key="4">
    <source>
        <dbReference type="ARBA" id="ARBA00022806"/>
    </source>
</evidence>
<dbReference type="InterPro" id="IPR026362">
    <property type="entry name" value="DEXH_lig_assoc"/>
</dbReference>
<dbReference type="GO" id="GO:0016887">
    <property type="term" value="F:ATP hydrolysis activity"/>
    <property type="evidence" value="ECO:0007669"/>
    <property type="project" value="TreeGrafter"/>
</dbReference>
<keyword evidence="4 12" id="KW-0347">Helicase</keyword>
<keyword evidence="8" id="KW-0413">Isomerase</keyword>
<name>A0A1H1Y4P7_9BRAD</name>
<dbReference type="Pfam" id="PF00271">
    <property type="entry name" value="Helicase_C"/>
    <property type="match status" value="1"/>
</dbReference>
<evidence type="ECO:0000313" key="13">
    <source>
        <dbReference type="Proteomes" id="UP000243904"/>
    </source>
</evidence>
<dbReference type="Gene3D" id="3.40.50.300">
    <property type="entry name" value="P-loop containing nucleotide triphosphate hydrolases"/>
    <property type="match status" value="2"/>
</dbReference>
<organism evidence="12 13">
    <name type="scientific">Bradyrhizobium canariense</name>
    <dbReference type="NCBI Taxonomy" id="255045"/>
    <lineage>
        <taxon>Bacteria</taxon>
        <taxon>Pseudomonadati</taxon>
        <taxon>Pseudomonadota</taxon>
        <taxon>Alphaproteobacteria</taxon>
        <taxon>Hyphomicrobiales</taxon>
        <taxon>Nitrobacteraceae</taxon>
        <taxon>Bradyrhizobium</taxon>
    </lineage>
</organism>
<dbReference type="InterPro" id="IPR052511">
    <property type="entry name" value="ATP-dep_Helicase"/>
</dbReference>
<dbReference type="SUPFAM" id="SSF52540">
    <property type="entry name" value="P-loop containing nucleoside triphosphate hydrolases"/>
    <property type="match status" value="1"/>
</dbReference>
<dbReference type="GO" id="GO:0005524">
    <property type="term" value="F:ATP binding"/>
    <property type="evidence" value="ECO:0007669"/>
    <property type="project" value="UniProtKB-KW"/>
</dbReference>
<dbReference type="SMART" id="SM00487">
    <property type="entry name" value="DEXDc"/>
    <property type="match status" value="1"/>
</dbReference>
<evidence type="ECO:0000256" key="7">
    <source>
        <dbReference type="ARBA" id="ARBA00023204"/>
    </source>
</evidence>
<dbReference type="InterPro" id="IPR045628">
    <property type="entry name" value="Lhr_WH_dom"/>
</dbReference>
<dbReference type="InterPro" id="IPR017170">
    <property type="entry name" value="Lhr-like"/>
</dbReference>
<evidence type="ECO:0000259" key="11">
    <source>
        <dbReference type="PROSITE" id="PS51194"/>
    </source>
</evidence>
<dbReference type="PROSITE" id="PS51192">
    <property type="entry name" value="HELICASE_ATP_BIND_1"/>
    <property type="match status" value="1"/>
</dbReference>
<dbReference type="Pfam" id="PF00270">
    <property type="entry name" value="DEAD"/>
    <property type="match status" value="1"/>
</dbReference>
<dbReference type="Pfam" id="PF19306">
    <property type="entry name" value="WHD_Lhr"/>
    <property type="match status" value="1"/>
</dbReference>
<dbReference type="PANTHER" id="PTHR47962:SF3">
    <property type="entry name" value="LARGE ATP-DEPENDENT HELICASE-RELATED PROTEIN"/>
    <property type="match status" value="1"/>
</dbReference>
<dbReference type="CDD" id="cd18796">
    <property type="entry name" value="SF2_C_LHR"/>
    <property type="match status" value="1"/>
</dbReference>
<evidence type="ECO:0000259" key="10">
    <source>
        <dbReference type="PROSITE" id="PS51192"/>
    </source>
</evidence>
<dbReference type="InterPro" id="IPR027417">
    <property type="entry name" value="P-loop_NTPase"/>
</dbReference>
<dbReference type="PROSITE" id="PS51194">
    <property type="entry name" value="HELICASE_CTER"/>
    <property type="match status" value="1"/>
</dbReference>
<keyword evidence="5" id="KW-0067">ATP-binding</keyword>
<dbReference type="SMART" id="SM00490">
    <property type="entry name" value="HELICc"/>
    <property type="match status" value="1"/>
</dbReference>
<evidence type="ECO:0000256" key="2">
    <source>
        <dbReference type="ARBA" id="ARBA00022763"/>
    </source>
</evidence>
<dbReference type="InterPro" id="IPR013701">
    <property type="entry name" value="Lhr-like_DEAD/DEAH_assoc"/>
</dbReference>